<keyword evidence="4" id="KW-1185">Reference proteome</keyword>
<gene>
    <name evidence="3" type="ORF">B4U79_18936</name>
</gene>
<feature type="non-terminal residue" evidence="3">
    <location>
        <position position="1"/>
    </location>
</feature>
<dbReference type="InterPro" id="IPR018487">
    <property type="entry name" value="Hemopexin-like_repeat"/>
</dbReference>
<name>A0A443RN41_9ACAR</name>
<dbReference type="AlphaFoldDB" id="A0A443RN41"/>
<proteinExistence type="predicted"/>
<feature type="region of interest" description="Disordered" evidence="2">
    <location>
        <begin position="320"/>
        <end position="425"/>
    </location>
</feature>
<protein>
    <submittedName>
        <fullName evidence="3">Uncharacterized protein</fullName>
    </submittedName>
</protein>
<dbReference type="InterPro" id="IPR036375">
    <property type="entry name" value="Hemopexin-like_dom_sf"/>
</dbReference>
<evidence type="ECO:0000256" key="1">
    <source>
        <dbReference type="PROSITE-ProRule" id="PRU01011"/>
    </source>
</evidence>
<reference evidence="3 4" key="1">
    <citation type="journal article" date="2018" name="Gigascience">
        <title>Genomes of trombidid mites reveal novel predicted allergens and laterally-transferred genes associated with secondary metabolism.</title>
        <authorList>
            <person name="Dong X."/>
            <person name="Chaisiri K."/>
            <person name="Xia D."/>
            <person name="Armstrong S.D."/>
            <person name="Fang Y."/>
            <person name="Donnelly M.J."/>
            <person name="Kadowaki T."/>
            <person name="McGarry J.W."/>
            <person name="Darby A.C."/>
            <person name="Makepeace B.L."/>
        </authorList>
    </citation>
    <scope>NUCLEOTIDE SEQUENCE [LARGE SCALE GENOMIC DNA]</scope>
    <source>
        <strain evidence="3">UoL-WK</strain>
    </source>
</reference>
<dbReference type="SUPFAM" id="SSF50923">
    <property type="entry name" value="Hemopexin-like domain"/>
    <property type="match status" value="1"/>
</dbReference>
<feature type="compositionally biased region" description="Basic and acidic residues" evidence="2">
    <location>
        <begin position="347"/>
        <end position="360"/>
    </location>
</feature>
<feature type="compositionally biased region" description="Basic and acidic residues" evidence="2">
    <location>
        <begin position="409"/>
        <end position="425"/>
    </location>
</feature>
<organism evidence="3 4">
    <name type="scientific">Dinothrombium tinctorium</name>
    <dbReference type="NCBI Taxonomy" id="1965070"/>
    <lineage>
        <taxon>Eukaryota</taxon>
        <taxon>Metazoa</taxon>
        <taxon>Ecdysozoa</taxon>
        <taxon>Arthropoda</taxon>
        <taxon>Chelicerata</taxon>
        <taxon>Arachnida</taxon>
        <taxon>Acari</taxon>
        <taxon>Acariformes</taxon>
        <taxon>Trombidiformes</taxon>
        <taxon>Prostigmata</taxon>
        <taxon>Anystina</taxon>
        <taxon>Parasitengona</taxon>
        <taxon>Trombidioidea</taxon>
        <taxon>Trombidiidae</taxon>
        <taxon>Dinothrombium</taxon>
    </lineage>
</organism>
<feature type="compositionally biased region" description="Low complexity" evidence="2">
    <location>
        <begin position="385"/>
        <end position="401"/>
    </location>
</feature>
<dbReference type="Gene3D" id="2.110.10.10">
    <property type="entry name" value="Hemopexin-like domain"/>
    <property type="match status" value="1"/>
</dbReference>
<dbReference type="PROSITE" id="PS51642">
    <property type="entry name" value="HEMOPEXIN_2"/>
    <property type="match status" value="1"/>
</dbReference>
<dbReference type="OrthoDB" id="6536982at2759"/>
<comment type="caution">
    <text evidence="3">The sequence shown here is derived from an EMBL/GenBank/DDBJ whole genome shotgun (WGS) entry which is preliminary data.</text>
</comment>
<sequence>IATDALNKQLKRQFCVDSSSLNITRFRTESDLRRYAFFELDNVCYKAIVAYIDEKSILPNVTSIHKCSAYERSKDSRESIWEYYFDARLQVYLLKRTVNSWKLINFNQVWIGCAQPICLIGDIDAAVSRDSQSQNFFIFRGMYYWELTEAQMTPSSSRAIKIEKAPGFFDCGFFSQEDIILIRGNEKYVYTKDLKQIANLPVEYEEFKHCDAGITLKLEKVILKENKAYIMPHFQSKIREFDLGEKLANSDAALVWREQFYIFKRHFIFASKNWEKFNEKDFSAPKNVLKHFFNCEATIKNSFGSIENLERQILDHKEGVDPDEWSEGRIDEKGSRQYKRRGGSKNLNEDKGKSRLERRLSSSRVSSTEPDEWSKRKSRKKESTTKSSELLSSSKMKSKLSNTFDSENEDRKRSGVEKITLEGRL</sequence>
<evidence type="ECO:0000313" key="3">
    <source>
        <dbReference type="EMBL" id="RWS16690.1"/>
    </source>
</evidence>
<accession>A0A443RN41</accession>
<dbReference type="Proteomes" id="UP000285301">
    <property type="component" value="Unassembled WGS sequence"/>
</dbReference>
<dbReference type="EMBL" id="NCKU01000188">
    <property type="protein sequence ID" value="RWS16690.1"/>
    <property type="molecule type" value="Genomic_DNA"/>
</dbReference>
<feature type="repeat" description="Hemopexin" evidence="1">
    <location>
        <begin position="120"/>
        <end position="168"/>
    </location>
</feature>
<evidence type="ECO:0000256" key="2">
    <source>
        <dbReference type="SAM" id="MobiDB-lite"/>
    </source>
</evidence>
<evidence type="ECO:0000313" key="4">
    <source>
        <dbReference type="Proteomes" id="UP000285301"/>
    </source>
</evidence>
<feature type="compositionally biased region" description="Basic and acidic residues" evidence="2">
    <location>
        <begin position="320"/>
        <end position="335"/>
    </location>
</feature>